<evidence type="ECO:0000256" key="4">
    <source>
        <dbReference type="ARBA" id="ARBA00023136"/>
    </source>
</evidence>
<organism evidence="8 9">
    <name type="scientific">Aplysia californica</name>
    <name type="common">California sea hare</name>
    <dbReference type="NCBI Taxonomy" id="6500"/>
    <lineage>
        <taxon>Eukaryota</taxon>
        <taxon>Metazoa</taxon>
        <taxon>Spiralia</taxon>
        <taxon>Lophotrochozoa</taxon>
        <taxon>Mollusca</taxon>
        <taxon>Gastropoda</taxon>
        <taxon>Heterobranchia</taxon>
        <taxon>Euthyneura</taxon>
        <taxon>Tectipleura</taxon>
        <taxon>Aplysiida</taxon>
        <taxon>Aplysioidea</taxon>
        <taxon>Aplysiidae</taxon>
        <taxon>Aplysia</taxon>
    </lineage>
</organism>
<evidence type="ECO:0000256" key="6">
    <source>
        <dbReference type="SAM" id="Phobius"/>
    </source>
</evidence>
<dbReference type="RefSeq" id="XP_005097278.2">
    <property type="nucleotide sequence ID" value="XM_005097221.3"/>
</dbReference>
<evidence type="ECO:0000256" key="2">
    <source>
        <dbReference type="ARBA" id="ARBA00022692"/>
    </source>
</evidence>
<feature type="compositionally biased region" description="Low complexity" evidence="5">
    <location>
        <begin position="383"/>
        <end position="399"/>
    </location>
</feature>
<evidence type="ECO:0000256" key="5">
    <source>
        <dbReference type="SAM" id="MobiDB-lite"/>
    </source>
</evidence>
<evidence type="ECO:0000256" key="3">
    <source>
        <dbReference type="ARBA" id="ARBA00022989"/>
    </source>
</evidence>
<reference evidence="9" key="1">
    <citation type="submission" date="2025-08" db="UniProtKB">
        <authorList>
            <consortium name="RefSeq"/>
        </authorList>
    </citation>
    <scope>IDENTIFICATION</scope>
</reference>
<dbReference type="SUPFAM" id="SSF81321">
    <property type="entry name" value="Family A G protein-coupled receptor-like"/>
    <property type="match status" value="1"/>
</dbReference>
<feature type="transmembrane region" description="Helical" evidence="6">
    <location>
        <begin position="187"/>
        <end position="207"/>
    </location>
</feature>
<feature type="domain" description="G-protein coupled receptors family 1 profile" evidence="7">
    <location>
        <begin position="84"/>
        <end position="351"/>
    </location>
</feature>
<dbReference type="Gene3D" id="1.20.1070.10">
    <property type="entry name" value="Rhodopsin 7-helix transmembrane proteins"/>
    <property type="match status" value="1"/>
</dbReference>
<dbReference type="GeneID" id="101856340"/>
<feature type="transmembrane region" description="Helical" evidence="6">
    <location>
        <begin position="331"/>
        <end position="354"/>
    </location>
</feature>
<feature type="transmembrane region" description="Helical" evidence="6">
    <location>
        <begin position="295"/>
        <end position="319"/>
    </location>
</feature>
<accession>A0ABM0JMN8</accession>
<proteinExistence type="predicted"/>
<comment type="subcellular location">
    <subcellularLocation>
        <location evidence="1">Membrane</location>
    </subcellularLocation>
</comment>
<keyword evidence="8" id="KW-1185">Reference proteome</keyword>
<dbReference type="InterPro" id="IPR000276">
    <property type="entry name" value="GPCR_Rhodpsn"/>
</dbReference>
<evidence type="ECO:0000259" key="7">
    <source>
        <dbReference type="PROSITE" id="PS50262"/>
    </source>
</evidence>
<sequence length="399" mass="44052">MASNAVETTAAAMGNVDLTYASSSAIDTLTSTIATVLSSSLAGVDEISKNMNKEMEAPMKIDQYLHYLMSAIVGPIVCILGLIGNVLSLITWCRPGMRSSTGRYLTGQAVADFGVLLFFLLCDSVQFWAPSVGNSEVYGVFFCYIGYPFFFLTIICSIWFTVGVTVDRYIMVCWLTKAKRLCNERHANFGLLLITVNCFLINIPHFASFSPVLDRAENDTGKTFVHTDFEKGSGGQFYEFWIHCIILILIPWVSVLAMNIMIIKKLNKTNKKMADKKTNASVMKSKQSENQITRLLLTVTFTFLFFIGLQCIIQCFAMRQPSWADMTKVSSAFAFAKTGVVFNSSTNFLLYCLTGRRFRKELAKMLGCSKRGSSQLSSLIDHPSSGPTSGASTTSTTGI</sequence>
<dbReference type="CDD" id="cd14978">
    <property type="entry name" value="7tmA_FMRFamide_R-like"/>
    <property type="match status" value="1"/>
</dbReference>
<keyword evidence="3 6" id="KW-1133">Transmembrane helix</keyword>
<name>A0ABM0JMN8_APLCA</name>
<feature type="transmembrane region" description="Helical" evidence="6">
    <location>
        <begin position="104"/>
        <end position="129"/>
    </location>
</feature>
<dbReference type="InterPro" id="IPR052954">
    <property type="entry name" value="GPCR-Ligand_Int"/>
</dbReference>
<feature type="transmembrane region" description="Helical" evidence="6">
    <location>
        <begin position="240"/>
        <end position="263"/>
    </location>
</feature>
<feature type="region of interest" description="Disordered" evidence="5">
    <location>
        <begin position="376"/>
        <end position="399"/>
    </location>
</feature>
<keyword evidence="9" id="KW-0675">Receptor</keyword>
<dbReference type="PRINTS" id="PR00237">
    <property type="entry name" value="GPCRRHODOPSN"/>
</dbReference>
<dbReference type="PANTHER" id="PTHR46641:SF2">
    <property type="entry name" value="FMRFAMIDE RECEPTOR"/>
    <property type="match status" value="1"/>
</dbReference>
<dbReference type="PROSITE" id="PS50262">
    <property type="entry name" value="G_PROTEIN_RECEP_F1_2"/>
    <property type="match status" value="1"/>
</dbReference>
<keyword evidence="4 6" id="KW-0472">Membrane</keyword>
<dbReference type="Pfam" id="PF00001">
    <property type="entry name" value="7tm_1"/>
    <property type="match status" value="1"/>
</dbReference>
<evidence type="ECO:0000313" key="8">
    <source>
        <dbReference type="Proteomes" id="UP000694888"/>
    </source>
</evidence>
<evidence type="ECO:0000313" key="9">
    <source>
        <dbReference type="RefSeq" id="XP_005097278.2"/>
    </source>
</evidence>
<feature type="transmembrane region" description="Helical" evidence="6">
    <location>
        <begin position="141"/>
        <end position="166"/>
    </location>
</feature>
<keyword evidence="2 6" id="KW-0812">Transmembrane</keyword>
<dbReference type="InterPro" id="IPR017452">
    <property type="entry name" value="GPCR_Rhodpsn_7TM"/>
</dbReference>
<dbReference type="Proteomes" id="UP000694888">
    <property type="component" value="Unplaced"/>
</dbReference>
<protein>
    <submittedName>
        <fullName evidence="9">G-protein coupled receptor daf-37</fullName>
    </submittedName>
</protein>
<gene>
    <name evidence="9" type="primary">LOC101856340</name>
</gene>
<evidence type="ECO:0000256" key="1">
    <source>
        <dbReference type="ARBA" id="ARBA00004370"/>
    </source>
</evidence>
<dbReference type="PANTHER" id="PTHR46641">
    <property type="entry name" value="FMRFAMIDE RECEPTOR-RELATED"/>
    <property type="match status" value="1"/>
</dbReference>
<feature type="transmembrane region" description="Helical" evidence="6">
    <location>
        <begin position="64"/>
        <end position="92"/>
    </location>
</feature>